<sequence>MGLWRATVIGAMGSLGAGRMGLWRATVIGAMGWLGWLGTGWEREKPSRERELSNDQSRARGWLGEAGGVAGDGEEVRAESEEVRAERRE</sequence>
<feature type="compositionally biased region" description="Basic and acidic residues" evidence="1">
    <location>
        <begin position="74"/>
        <end position="89"/>
    </location>
</feature>
<feature type="region of interest" description="Disordered" evidence="1">
    <location>
        <begin position="45"/>
        <end position="89"/>
    </location>
</feature>
<dbReference type="EMBL" id="OIVN01005457">
    <property type="protein sequence ID" value="SPD22598.1"/>
    <property type="molecule type" value="Genomic_DNA"/>
</dbReference>
<evidence type="ECO:0000256" key="2">
    <source>
        <dbReference type="SAM" id="Phobius"/>
    </source>
</evidence>
<evidence type="ECO:0000313" key="3">
    <source>
        <dbReference type="EMBL" id="SPD22598.1"/>
    </source>
</evidence>
<organism evidence="3">
    <name type="scientific">Fagus sylvatica</name>
    <name type="common">Beechnut</name>
    <dbReference type="NCBI Taxonomy" id="28930"/>
    <lineage>
        <taxon>Eukaryota</taxon>
        <taxon>Viridiplantae</taxon>
        <taxon>Streptophyta</taxon>
        <taxon>Embryophyta</taxon>
        <taxon>Tracheophyta</taxon>
        <taxon>Spermatophyta</taxon>
        <taxon>Magnoliopsida</taxon>
        <taxon>eudicotyledons</taxon>
        <taxon>Gunneridae</taxon>
        <taxon>Pentapetalae</taxon>
        <taxon>rosids</taxon>
        <taxon>fabids</taxon>
        <taxon>Fagales</taxon>
        <taxon>Fagaceae</taxon>
        <taxon>Fagus</taxon>
    </lineage>
</organism>
<keyword evidence="2" id="KW-0472">Membrane</keyword>
<evidence type="ECO:0000256" key="1">
    <source>
        <dbReference type="SAM" id="MobiDB-lite"/>
    </source>
</evidence>
<proteinExistence type="predicted"/>
<gene>
    <name evidence="3" type="ORF">FSB_LOCUS50480</name>
</gene>
<accession>A0A2N9IDT6</accession>
<name>A0A2N9IDT6_FAGSY</name>
<feature type="transmembrane region" description="Helical" evidence="2">
    <location>
        <begin position="22"/>
        <end position="41"/>
    </location>
</feature>
<protein>
    <submittedName>
        <fullName evidence="3">Uncharacterized protein</fullName>
    </submittedName>
</protein>
<dbReference type="AlphaFoldDB" id="A0A2N9IDT6"/>
<keyword evidence="2" id="KW-1133">Transmembrane helix</keyword>
<reference evidence="3" key="1">
    <citation type="submission" date="2018-02" db="EMBL/GenBank/DDBJ databases">
        <authorList>
            <person name="Cohen D.B."/>
            <person name="Kent A.D."/>
        </authorList>
    </citation>
    <scope>NUCLEOTIDE SEQUENCE</scope>
</reference>
<keyword evidence="2" id="KW-0812">Transmembrane</keyword>